<proteinExistence type="inferred from homology"/>
<accession>A0A2G6KAC4</accession>
<reference evidence="3 4" key="1">
    <citation type="submission" date="2017-10" db="EMBL/GenBank/DDBJ databases">
        <title>Novel microbial diversity and functional potential in the marine mammal oral microbiome.</title>
        <authorList>
            <person name="Dudek N.K."/>
            <person name="Sun C.L."/>
            <person name="Burstein D."/>
            <person name="Kantor R.S."/>
            <person name="Aliaga Goltsman D.S."/>
            <person name="Bik E.M."/>
            <person name="Thomas B.C."/>
            <person name="Banfield J.F."/>
            <person name="Relman D.A."/>
        </authorList>
    </citation>
    <scope>NUCLEOTIDE SEQUENCE [LARGE SCALE GENOMIC DNA]</scope>
    <source>
        <strain evidence="3">DOLJORAL78_61_10</strain>
    </source>
</reference>
<evidence type="ECO:0000256" key="1">
    <source>
        <dbReference type="ARBA" id="ARBA00009981"/>
    </source>
</evidence>
<dbReference type="SUPFAM" id="SSF143120">
    <property type="entry name" value="YefM-like"/>
    <property type="match status" value="1"/>
</dbReference>
<dbReference type="InterPro" id="IPR006442">
    <property type="entry name" value="Antitoxin_Phd/YefM"/>
</dbReference>
<dbReference type="AlphaFoldDB" id="A0A2G6KAC4"/>
<evidence type="ECO:0000313" key="4">
    <source>
        <dbReference type="Proteomes" id="UP000230914"/>
    </source>
</evidence>
<comment type="function">
    <text evidence="2">Antitoxin component of a type II toxin-antitoxin (TA) system.</text>
</comment>
<evidence type="ECO:0000313" key="3">
    <source>
        <dbReference type="EMBL" id="PIE32614.1"/>
    </source>
</evidence>
<dbReference type="EMBL" id="PDSL01000045">
    <property type="protein sequence ID" value="PIE32614.1"/>
    <property type="molecule type" value="Genomic_DNA"/>
</dbReference>
<dbReference type="InterPro" id="IPR036165">
    <property type="entry name" value="YefM-like_sf"/>
</dbReference>
<dbReference type="NCBIfam" id="TIGR01552">
    <property type="entry name" value="phd_fam"/>
    <property type="match status" value="1"/>
</dbReference>
<sequence>MHTTGIRDLRATLADAVRRAEHGQTTVITSHGHPVAQLAPLANTGATLDQLVASGQVIAPRRRSELTLPEPTPIWSGVRFDRVLGELR</sequence>
<gene>
    <name evidence="3" type="ORF">CSA55_03145</name>
</gene>
<evidence type="ECO:0000256" key="2">
    <source>
        <dbReference type="RuleBase" id="RU362080"/>
    </source>
</evidence>
<protein>
    <recommendedName>
        <fullName evidence="2">Antitoxin</fullName>
    </recommendedName>
</protein>
<name>A0A2G6KAC4_9ACTN</name>
<dbReference type="Proteomes" id="UP000230914">
    <property type="component" value="Unassembled WGS sequence"/>
</dbReference>
<comment type="caution">
    <text evidence="3">The sequence shown here is derived from an EMBL/GenBank/DDBJ whole genome shotgun (WGS) entry which is preliminary data.</text>
</comment>
<comment type="similarity">
    <text evidence="1 2">Belongs to the phD/YefM antitoxin family.</text>
</comment>
<organism evidence="3 4">
    <name type="scientific">Ilumatobacter coccineus</name>
    <dbReference type="NCBI Taxonomy" id="467094"/>
    <lineage>
        <taxon>Bacteria</taxon>
        <taxon>Bacillati</taxon>
        <taxon>Actinomycetota</taxon>
        <taxon>Acidimicrobiia</taxon>
        <taxon>Acidimicrobiales</taxon>
        <taxon>Ilumatobacteraceae</taxon>
        <taxon>Ilumatobacter</taxon>
    </lineage>
</organism>
<dbReference type="Gene3D" id="3.40.1620.10">
    <property type="entry name" value="YefM-like domain"/>
    <property type="match status" value="1"/>
</dbReference>
<dbReference type="Pfam" id="PF02604">
    <property type="entry name" value="PhdYeFM_antitox"/>
    <property type="match status" value="1"/>
</dbReference>